<evidence type="ECO:0000256" key="2">
    <source>
        <dbReference type="ARBA" id="ARBA00022475"/>
    </source>
</evidence>
<dbReference type="NCBIfam" id="TIGR00360">
    <property type="entry name" value="ComEC_N-term"/>
    <property type="match status" value="1"/>
</dbReference>
<feature type="domain" description="ComEC/Rec2-related protein" evidence="7">
    <location>
        <begin position="306"/>
        <end position="549"/>
    </location>
</feature>
<dbReference type="PANTHER" id="PTHR30619">
    <property type="entry name" value="DNA INTERNALIZATION/COMPETENCE PROTEIN COMEC/REC2"/>
    <property type="match status" value="1"/>
</dbReference>
<dbReference type="RefSeq" id="WP_101622791.1">
    <property type="nucleotide sequence ID" value="NZ_NMWT01000025.1"/>
</dbReference>
<protein>
    <submittedName>
        <fullName evidence="8">ComEC/Rec2-like protein</fullName>
    </submittedName>
</protein>
<comment type="caution">
    <text evidence="8">The sequence shown here is derived from an EMBL/GenBank/DDBJ whole genome shotgun (WGS) entry which is preliminary data.</text>
</comment>
<evidence type="ECO:0000256" key="4">
    <source>
        <dbReference type="ARBA" id="ARBA00022989"/>
    </source>
</evidence>
<keyword evidence="3 6" id="KW-0812">Transmembrane</keyword>
<keyword evidence="2" id="KW-1003">Cell membrane</keyword>
<accession>A0A2N5IZD5</accession>
<evidence type="ECO:0000313" key="8">
    <source>
        <dbReference type="EMBL" id="PLS27311.1"/>
    </source>
</evidence>
<comment type="subcellular location">
    <subcellularLocation>
        <location evidence="1">Cell membrane</location>
        <topology evidence="1">Multi-pass membrane protein</topology>
    </subcellularLocation>
</comment>
<dbReference type="Proteomes" id="UP000235034">
    <property type="component" value="Unassembled WGS sequence"/>
</dbReference>
<dbReference type="EMBL" id="NMWT01000025">
    <property type="protein sequence ID" value="PLS27311.1"/>
    <property type="molecule type" value="Genomic_DNA"/>
</dbReference>
<feature type="transmembrane region" description="Helical" evidence="6">
    <location>
        <begin position="409"/>
        <end position="430"/>
    </location>
</feature>
<evidence type="ECO:0000256" key="6">
    <source>
        <dbReference type="SAM" id="Phobius"/>
    </source>
</evidence>
<gene>
    <name evidence="8" type="ORF">Uis4E_1707</name>
</gene>
<name>A0A2N5IZD5_9BIFI</name>
<dbReference type="InterPro" id="IPR052159">
    <property type="entry name" value="Competence_DNA_uptake"/>
</dbReference>
<organism evidence="8 9">
    <name type="scientific">Bifidobacterium parmae</name>
    <dbReference type="NCBI Taxonomy" id="361854"/>
    <lineage>
        <taxon>Bacteria</taxon>
        <taxon>Bacillati</taxon>
        <taxon>Actinomycetota</taxon>
        <taxon>Actinomycetes</taxon>
        <taxon>Bifidobacteriales</taxon>
        <taxon>Bifidobacteriaceae</taxon>
        <taxon>Bifidobacterium</taxon>
    </lineage>
</organism>
<feature type="transmembrane region" description="Helical" evidence="6">
    <location>
        <begin position="347"/>
        <end position="365"/>
    </location>
</feature>
<dbReference type="PROSITE" id="PS51257">
    <property type="entry name" value="PROKAR_LIPOPROTEIN"/>
    <property type="match status" value="1"/>
</dbReference>
<sequence>MDGRLERGGDDRRLLPVAIVLWTSCLAAHEAFSRCMALFAGRNDSGEGGFDGENGSAIPVIVVCVVTIAVLLVWIVAERCARRGIGRMLIVVCVGAFLLGVVTTWAAESAVWFDPAMVRARDGTTRVTARLRVVEPVETSSMRDVDCQAETRLVAMDDGVVSTWSHAQVRLLASGADCGRLHRGAGYQVSGELREAELGVTPLWLTVSGADDETMGDTGASGAKPGVSGIDMTERQPLFDRWRERMQESFFHATDGLDDSGRILVPGLTMGFLGQDHVGIPESNPAGDSAGDSTAGSAPIDETYASRLEDCFRRAGIMHLMAVSGGHFVIVAALIRRIGAHLLMPRQAVACLIVVSTTLMAALMAPGDSVTRALAMGWLSAAALFVGRRAQALSALCVIVIVMLLTNPALAWSFGFALSCAAVLGIILMAQPMADVMALLLPDALADALAMTVAAQMATLPIQMLMEPQLPIWSVPANILVTPVVAFSTMTGLAGLAVAWMNMDVGRLCAWLSSWGTRIMEQVAVRLGDGSQATIPWMEGVTGALALVVLEASAIVGIRLAYRWISPSPGAHMLLGDPFTSNPRNRLRLWWQDTHSMIRKLTW</sequence>
<evidence type="ECO:0000256" key="3">
    <source>
        <dbReference type="ARBA" id="ARBA00022692"/>
    </source>
</evidence>
<dbReference type="InterPro" id="IPR004477">
    <property type="entry name" value="ComEC_N"/>
</dbReference>
<feature type="transmembrane region" description="Helical" evidence="6">
    <location>
        <begin position="89"/>
        <end position="107"/>
    </location>
</feature>
<dbReference type="PANTHER" id="PTHR30619:SF7">
    <property type="entry name" value="BETA-LACTAMASE DOMAIN PROTEIN"/>
    <property type="match status" value="1"/>
</dbReference>
<feature type="transmembrane region" description="Helical" evidence="6">
    <location>
        <begin position="479"/>
        <end position="501"/>
    </location>
</feature>
<dbReference type="AlphaFoldDB" id="A0A2N5IZD5"/>
<keyword evidence="5 6" id="KW-0472">Membrane</keyword>
<evidence type="ECO:0000256" key="5">
    <source>
        <dbReference type="ARBA" id="ARBA00023136"/>
    </source>
</evidence>
<dbReference type="GO" id="GO:0005886">
    <property type="term" value="C:plasma membrane"/>
    <property type="evidence" value="ECO:0007669"/>
    <property type="project" value="UniProtKB-SubCell"/>
</dbReference>
<reference evidence="8 9" key="1">
    <citation type="submission" date="2017-07" db="EMBL/GenBank/DDBJ databases">
        <title>Bifidobacterium novel species.</title>
        <authorList>
            <person name="Lugli G.A."/>
            <person name="Milani C."/>
            <person name="Duranti S."/>
            <person name="Mangifesta M."/>
        </authorList>
    </citation>
    <scope>NUCLEOTIDE SEQUENCE [LARGE SCALE GENOMIC DNA]</scope>
    <source>
        <strain evidence="8 9">77</strain>
    </source>
</reference>
<dbReference type="OrthoDB" id="7177610at2"/>
<keyword evidence="9" id="KW-1185">Reference proteome</keyword>
<feature type="transmembrane region" description="Helical" evidence="6">
    <location>
        <begin position="377"/>
        <end position="402"/>
    </location>
</feature>
<feature type="transmembrane region" description="Helical" evidence="6">
    <location>
        <begin position="316"/>
        <end position="335"/>
    </location>
</feature>
<proteinExistence type="predicted"/>
<evidence type="ECO:0000313" key="9">
    <source>
        <dbReference type="Proteomes" id="UP000235034"/>
    </source>
</evidence>
<keyword evidence="4 6" id="KW-1133">Transmembrane helix</keyword>
<evidence type="ECO:0000256" key="1">
    <source>
        <dbReference type="ARBA" id="ARBA00004651"/>
    </source>
</evidence>
<dbReference type="Pfam" id="PF03772">
    <property type="entry name" value="Competence"/>
    <property type="match status" value="1"/>
</dbReference>
<evidence type="ECO:0000259" key="7">
    <source>
        <dbReference type="Pfam" id="PF03772"/>
    </source>
</evidence>
<feature type="transmembrane region" description="Helical" evidence="6">
    <location>
        <begin position="57"/>
        <end position="77"/>
    </location>
</feature>